<evidence type="ECO:0000256" key="5">
    <source>
        <dbReference type="ARBA" id="ARBA00022840"/>
    </source>
</evidence>
<feature type="domain" description="DAC" evidence="7">
    <location>
        <begin position="95"/>
        <end position="260"/>
    </location>
</feature>
<dbReference type="GO" id="GO:0005524">
    <property type="term" value="F:ATP binding"/>
    <property type="evidence" value="ECO:0007669"/>
    <property type="project" value="UniProtKB-UniRule"/>
</dbReference>
<comment type="cofactor">
    <cofactor evidence="6">
        <name>Mn(2+)</name>
        <dbReference type="ChEBI" id="CHEBI:29035"/>
    </cofactor>
</comment>
<evidence type="ECO:0000259" key="7">
    <source>
        <dbReference type="PROSITE" id="PS51794"/>
    </source>
</evidence>
<comment type="catalytic activity">
    <reaction evidence="1 6">
        <text>2 ATP = 3',3'-c-di-AMP + 2 diphosphate</text>
        <dbReference type="Rhea" id="RHEA:35655"/>
        <dbReference type="ChEBI" id="CHEBI:30616"/>
        <dbReference type="ChEBI" id="CHEBI:33019"/>
        <dbReference type="ChEBI" id="CHEBI:71500"/>
        <dbReference type="EC" id="2.7.7.85"/>
    </reaction>
</comment>
<dbReference type="PROSITE" id="PS51794">
    <property type="entry name" value="DAC"/>
    <property type="match status" value="1"/>
</dbReference>
<evidence type="ECO:0000256" key="1">
    <source>
        <dbReference type="ARBA" id="ARBA00000877"/>
    </source>
</evidence>
<dbReference type="Proteomes" id="UP000002457">
    <property type="component" value="Chromosome"/>
</dbReference>
<evidence type="ECO:0000256" key="3">
    <source>
        <dbReference type="ARBA" id="ARBA00022695"/>
    </source>
</evidence>
<keyword evidence="3 6" id="KW-0548">Nucleotidyltransferase</keyword>
<keyword evidence="4 6" id="KW-0547">Nucleotide-binding</keyword>
<gene>
    <name evidence="6" type="primary">dacZ</name>
    <name evidence="8" type="ordered locus">Mpal_1944</name>
</gene>
<evidence type="ECO:0000256" key="2">
    <source>
        <dbReference type="ARBA" id="ARBA00022679"/>
    </source>
</evidence>
<keyword evidence="9" id="KW-1185">Reference proteome</keyword>
<proteinExistence type="inferred from homology"/>
<dbReference type="PANTHER" id="PTHR34185">
    <property type="entry name" value="DIADENYLATE CYCLASE"/>
    <property type="match status" value="1"/>
</dbReference>
<dbReference type="GeneID" id="7270748"/>
<dbReference type="STRING" id="521011.Mpal_1944"/>
<dbReference type="EC" id="2.7.7.85" evidence="6"/>
<dbReference type="EMBL" id="CP001338">
    <property type="protein sequence ID" value="ACL17248.1"/>
    <property type="molecule type" value="Genomic_DNA"/>
</dbReference>
<dbReference type="Gene3D" id="3.40.1700.10">
    <property type="entry name" value="DNA integrity scanning protein, DisA, N-terminal domain"/>
    <property type="match status" value="1"/>
</dbReference>
<dbReference type="AlphaFoldDB" id="B8GKV2"/>
<dbReference type="SUPFAM" id="SSF143597">
    <property type="entry name" value="YojJ-like"/>
    <property type="match status" value="1"/>
</dbReference>
<keyword evidence="5 6" id="KW-0067">ATP-binding</keyword>
<evidence type="ECO:0000256" key="6">
    <source>
        <dbReference type="HAMAP-Rule" id="MF_00840"/>
    </source>
</evidence>
<organism evidence="8 9">
    <name type="scientific">Methanosphaerula palustris (strain ATCC BAA-1556 / DSM 19958 / E1-9c)</name>
    <dbReference type="NCBI Taxonomy" id="521011"/>
    <lineage>
        <taxon>Archaea</taxon>
        <taxon>Methanobacteriati</taxon>
        <taxon>Methanobacteriota</taxon>
        <taxon>Stenosarchaea group</taxon>
        <taxon>Methanomicrobia</taxon>
        <taxon>Methanomicrobiales</taxon>
        <taxon>Methanoregulaceae</taxon>
        <taxon>Methanosphaerula</taxon>
    </lineage>
</organism>
<dbReference type="GO" id="GO:0030145">
    <property type="term" value="F:manganese ion binding"/>
    <property type="evidence" value="ECO:0007669"/>
    <property type="project" value="UniProtKB-UniRule"/>
</dbReference>
<dbReference type="Pfam" id="PF21754">
    <property type="entry name" value="DacZ_A"/>
    <property type="match status" value="1"/>
</dbReference>
<name>B8GKV2_METPE</name>
<evidence type="ECO:0000313" key="8">
    <source>
        <dbReference type="EMBL" id="ACL17248.1"/>
    </source>
</evidence>
<dbReference type="InterPro" id="IPR036888">
    <property type="entry name" value="DNA_integrity_DisA_N_sf"/>
</dbReference>
<dbReference type="Pfam" id="PF02457">
    <property type="entry name" value="DAC"/>
    <property type="match status" value="1"/>
</dbReference>
<reference evidence="8 9" key="1">
    <citation type="journal article" date="2015" name="Genome Announc.">
        <title>Complete Genome Sequence of Methanosphaerula palustris E1-9CT, a Hydrogenotrophic Methanogen Isolated from a Minerotrophic Fen Peatland.</title>
        <authorList>
            <person name="Cadillo-Quiroz H."/>
            <person name="Browne P."/>
            <person name="Kyrpides N."/>
            <person name="Woyke T."/>
            <person name="Goodwin L."/>
            <person name="Detter C."/>
            <person name="Yavitt J.B."/>
            <person name="Zinder S.H."/>
        </authorList>
    </citation>
    <scope>NUCLEOTIDE SEQUENCE [LARGE SCALE GENOMIC DNA]</scope>
    <source>
        <strain evidence="9">ATCC BAA-1556 / DSM 19958 / E1-9c</strain>
    </source>
</reference>
<dbReference type="eggNOG" id="arCOG04453">
    <property type="taxonomic scope" value="Archaea"/>
</dbReference>
<dbReference type="GO" id="GO:0106408">
    <property type="term" value="F:diadenylate cyclase activity"/>
    <property type="evidence" value="ECO:0007669"/>
    <property type="project" value="UniProtKB-EC"/>
</dbReference>
<keyword evidence="6" id="KW-0464">Manganese</keyword>
<accession>B8GKV2</accession>
<dbReference type="HAMAP" id="MF_00840">
    <property type="entry name" value="DacZ"/>
    <property type="match status" value="1"/>
</dbReference>
<dbReference type="OrthoDB" id="85944at2157"/>
<dbReference type="PANTHER" id="PTHR34185:SF1">
    <property type="entry name" value="DIADENYLATE CYCLASE"/>
    <property type="match status" value="1"/>
</dbReference>
<dbReference type="InterPro" id="IPR050338">
    <property type="entry name" value="DisA"/>
</dbReference>
<dbReference type="InterPro" id="IPR048546">
    <property type="entry name" value="DacZ_A"/>
</dbReference>
<dbReference type="KEGG" id="mpl:Mpal_1944"/>
<evidence type="ECO:0000256" key="4">
    <source>
        <dbReference type="ARBA" id="ARBA00022741"/>
    </source>
</evidence>
<keyword evidence="2 6" id="KW-0808">Transferase</keyword>
<sequence length="265" mass="28717">MSTELMLRKGIELAEAIHAVGVIAFLPRTPYSSSVEVFWADEGYLDIWKDLTMHQALESVRQHIRDAAVQVSLEKDLTEGTLVGVFSHAILVYSIEEAAGVIDLESFGSIVPMPVMKAALTLAMEIGAEGREGRAVGTAFIIGDGDLILANSHQLILNPYWGHPREITSVMKHENWESVKEFAQLDGIFVLDRDGSVLAAGRYMDVDSRSVTLPGGLGGRHRAVAAITKLLPVAGIIISESGGIVRLYRDGICQLSLRSDVSIPP</sequence>
<comment type="function">
    <text evidence="6">Diadenylate cyclase that catalyzes the condensation of 2 ATP molecules into cyclic di-AMP (c-di-AMP). c-di-AMP is a second messenger for intracellular signal transduction involved in the control of important regulatory processes such as osmoregulation.</text>
</comment>
<dbReference type="HOGENOM" id="CLU_063222_0_0_2"/>
<dbReference type="GO" id="GO:0004016">
    <property type="term" value="F:adenylate cyclase activity"/>
    <property type="evidence" value="ECO:0007669"/>
    <property type="project" value="UniProtKB-UniRule"/>
</dbReference>
<comment type="similarity">
    <text evidence="6">Belongs to the adenylate cyclase family. DacZ subfamily.</text>
</comment>
<evidence type="ECO:0000313" key="9">
    <source>
        <dbReference type="Proteomes" id="UP000002457"/>
    </source>
</evidence>
<protein>
    <recommendedName>
        <fullName evidence="6">Diadenylate cyclase</fullName>
        <shortName evidence="6">DAC</shortName>
        <ecNumber evidence="6">2.7.7.85</ecNumber>
    </recommendedName>
    <alternativeName>
        <fullName evidence="6">Cyclic-di-AMP synthase</fullName>
        <shortName evidence="6">c-di-AMP synthase</shortName>
    </alternativeName>
</protein>
<dbReference type="RefSeq" id="WP_012618567.1">
    <property type="nucleotide sequence ID" value="NC_011832.1"/>
</dbReference>
<dbReference type="InterPro" id="IPR003390">
    <property type="entry name" value="DNA_integrity_scan_DisA_N"/>
</dbReference>
<dbReference type="InterPro" id="IPR014499">
    <property type="entry name" value="DAC_DacZ"/>
</dbReference>